<reference evidence="7" key="2">
    <citation type="submission" date="2020-09" db="EMBL/GenBank/DDBJ databases">
        <authorList>
            <person name="Sun Q."/>
            <person name="Zhou Y."/>
        </authorList>
    </citation>
    <scope>NUCLEOTIDE SEQUENCE</scope>
    <source>
        <strain evidence="7">CGMCC 1.12214</strain>
    </source>
</reference>
<dbReference type="InterPro" id="IPR037185">
    <property type="entry name" value="EmrE-like"/>
</dbReference>
<evidence type="ECO:0000256" key="1">
    <source>
        <dbReference type="ARBA" id="ARBA00004651"/>
    </source>
</evidence>
<sequence>MSPILALLLGLTIVLDVAGQTAFKLGLVSAEGPLWRRVVTSPATLAGVAAYGVELLLWVAVLSMAPLSVAFPVAALAYCGVLATSRLVLGERVSGRRWLGAAVITLGVALVCVSAGTD</sequence>
<evidence type="ECO:0000256" key="2">
    <source>
        <dbReference type="ARBA" id="ARBA00022475"/>
    </source>
</evidence>
<keyword evidence="5 6" id="KW-0472">Membrane</keyword>
<dbReference type="Proteomes" id="UP000603912">
    <property type="component" value="Unassembled WGS sequence"/>
</dbReference>
<name>A0A917MHU7_9HYPH</name>
<dbReference type="Gene3D" id="1.10.3730.20">
    <property type="match status" value="1"/>
</dbReference>
<accession>A0A917MHU7</accession>
<evidence type="ECO:0000256" key="3">
    <source>
        <dbReference type="ARBA" id="ARBA00022692"/>
    </source>
</evidence>
<keyword evidence="8" id="KW-1185">Reference proteome</keyword>
<evidence type="ECO:0008006" key="9">
    <source>
        <dbReference type="Google" id="ProtNLM"/>
    </source>
</evidence>
<feature type="transmembrane region" description="Helical" evidence="6">
    <location>
        <begin position="55"/>
        <end position="78"/>
    </location>
</feature>
<dbReference type="EMBL" id="BMES01000002">
    <property type="protein sequence ID" value="GGH19051.1"/>
    <property type="molecule type" value="Genomic_DNA"/>
</dbReference>
<dbReference type="GO" id="GO:0005886">
    <property type="term" value="C:plasma membrane"/>
    <property type="evidence" value="ECO:0007669"/>
    <property type="project" value="UniProtKB-SubCell"/>
</dbReference>
<evidence type="ECO:0000256" key="4">
    <source>
        <dbReference type="ARBA" id="ARBA00022989"/>
    </source>
</evidence>
<dbReference type="InterPro" id="IPR000390">
    <property type="entry name" value="Small_drug/metabolite_transptr"/>
</dbReference>
<gene>
    <name evidence="7" type="ORF">GCM10007036_21660</name>
</gene>
<dbReference type="PANTHER" id="PTHR30561:SF9">
    <property type="entry name" value="4-AMINO-4-DEOXY-L-ARABINOSE-PHOSPHOUNDECAPRENOL FLIPPASE SUBUNIT ARNF-RELATED"/>
    <property type="match status" value="1"/>
</dbReference>
<keyword evidence="2" id="KW-1003">Cell membrane</keyword>
<dbReference type="SUPFAM" id="SSF103481">
    <property type="entry name" value="Multidrug resistance efflux transporter EmrE"/>
    <property type="match status" value="1"/>
</dbReference>
<keyword evidence="4 6" id="KW-1133">Transmembrane helix</keyword>
<evidence type="ECO:0000313" key="7">
    <source>
        <dbReference type="EMBL" id="GGH19051.1"/>
    </source>
</evidence>
<comment type="caution">
    <text evidence="7">The sequence shown here is derived from an EMBL/GenBank/DDBJ whole genome shotgun (WGS) entry which is preliminary data.</text>
</comment>
<dbReference type="GO" id="GO:0022857">
    <property type="term" value="F:transmembrane transporter activity"/>
    <property type="evidence" value="ECO:0007669"/>
    <property type="project" value="InterPro"/>
</dbReference>
<protein>
    <recommendedName>
        <fullName evidence="9">EamA-like transporter family protein</fullName>
    </recommendedName>
</protein>
<keyword evidence="3 6" id="KW-0812">Transmembrane</keyword>
<evidence type="ECO:0000256" key="5">
    <source>
        <dbReference type="ARBA" id="ARBA00023136"/>
    </source>
</evidence>
<organism evidence="7 8">
    <name type="scientific">Alsobacter metallidurans</name>
    <dbReference type="NCBI Taxonomy" id="340221"/>
    <lineage>
        <taxon>Bacteria</taxon>
        <taxon>Pseudomonadati</taxon>
        <taxon>Pseudomonadota</taxon>
        <taxon>Alphaproteobacteria</taxon>
        <taxon>Hyphomicrobiales</taxon>
        <taxon>Alsobacteraceae</taxon>
        <taxon>Alsobacter</taxon>
    </lineage>
</organism>
<feature type="transmembrane region" description="Helical" evidence="6">
    <location>
        <begin position="98"/>
        <end position="117"/>
    </location>
</feature>
<dbReference type="AlphaFoldDB" id="A0A917MHU7"/>
<proteinExistence type="predicted"/>
<dbReference type="RefSeq" id="WP_188517793.1">
    <property type="nucleotide sequence ID" value="NZ_BMES01000002.1"/>
</dbReference>
<evidence type="ECO:0000313" key="8">
    <source>
        <dbReference type="Proteomes" id="UP000603912"/>
    </source>
</evidence>
<comment type="subcellular location">
    <subcellularLocation>
        <location evidence="1">Cell membrane</location>
        <topology evidence="1">Multi-pass membrane protein</topology>
    </subcellularLocation>
</comment>
<evidence type="ECO:0000256" key="6">
    <source>
        <dbReference type="SAM" id="Phobius"/>
    </source>
</evidence>
<reference evidence="7" key="1">
    <citation type="journal article" date="2014" name="Int. J. Syst. Evol. Microbiol.">
        <title>Complete genome sequence of Corynebacterium casei LMG S-19264T (=DSM 44701T), isolated from a smear-ripened cheese.</title>
        <authorList>
            <consortium name="US DOE Joint Genome Institute (JGI-PGF)"/>
            <person name="Walter F."/>
            <person name="Albersmeier A."/>
            <person name="Kalinowski J."/>
            <person name="Ruckert C."/>
        </authorList>
    </citation>
    <scope>NUCLEOTIDE SEQUENCE</scope>
    <source>
        <strain evidence="7">CGMCC 1.12214</strain>
    </source>
</reference>
<dbReference type="PANTHER" id="PTHR30561">
    <property type="entry name" value="SMR FAMILY PROTON-DEPENDENT DRUG EFFLUX TRANSPORTER SUGE"/>
    <property type="match status" value="1"/>
</dbReference>